<dbReference type="HAMAP" id="MF_00661">
    <property type="entry name" value="DEAD_helicase_RhlB"/>
    <property type="match status" value="1"/>
</dbReference>
<keyword evidence="3 7" id="KW-0378">Hydrolase</keyword>
<dbReference type="eggNOG" id="COG0513">
    <property type="taxonomic scope" value="Bacteria"/>
</dbReference>
<dbReference type="InterPro" id="IPR050079">
    <property type="entry name" value="DEAD_box_RNA_helicase"/>
</dbReference>
<feature type="domain" description="Helicase ATP-binding" evidence="10">
    <location>
        <begin position="40"/>
        <end position="219"/>
    </location>
</feature>
<dbReference type="CDD" id="cd00268">
    <property type="entry name" value="DEADc"/>
    <property type="match status" value="1"/>
</dbReference>
<feature type="domain" description="Helicase C-terminal" evidence="11">
    <location>
        <begin position="245"/>
        <end position="390"/>
    </location>
</feature>
<evidence type="ECO:0000256" key="8">
    <source>
        <dbReference type="PROSITE-ProRule" id="PRU00552"/>
    </source>
</evidence>
<keyword evidence="2 7" id="KW-0547">Nucleotide-binding</keyword>
<dbReference type="GO" id="GO:0005829">
    <property type="term" value="C:cytosol"/>
    <property type="evidence" value="ECO:0007669"/>
    <property type="project" value="TreeGrafter"/>
</dbReference>
<dbReference type="PROSITE" id="PS51195">
    <property type="entry name" value="Q_MOTIF"/>
    <property type="match status" value="1"/>
</dbReference>
<dbReference type="GO" id="GO:0003723">
    <property type="term" value="F:RNA binding"/>
    <property type="evidence" value="ECO:0007669"/>
    <property type="project" value="UniProtKB-UniRule"/>
</dbReference>
<comment type="subcellular location">
    <subcellularLocation>
        <location evidence="7">Cytoplasm</location>
    </subcellularLocation>
</comment>
<evidence type="ECO:0000259" key="11">
    <source>
        <dbReference type="PROSITE" id="PS51194"/>
    </source>
</evidence>
<evidence type="ECO:0000256" key="5">
    <source>
        <dbReference type="ARBA" id="ARBA00022840"/>
    </source>
</evidence>
<evidence type="ECO:0000256" key="2">
    <source>
        <dbReference type="ARBA" id="ARBA00022741"/>
    </source>
</evidence>
<dbReference type="GO" id="GO:0003724">
    <property type="term" value="F:RNA helicase activity"/>
    <property type="evidence" value="ECO:0007669"/>
    <property type="project" value="UniProtKB-UniRule"/>
</dbReference>
<protein>
    <recommendedName>
        <fullName evidence="7">ATP-dependent RNA helicase RhlB</fullName>
        <ecNumber evidence="7">3.6.4.13</ecNumber>
    </recommendedName>
</protein>
<dbReference type="InterPro" id="IPR001650">
    <property type="entry name" value="Helicase_C-like"/>
</dbReference>
<evidence type="ECO:0000259" key="12">
    <source>
        <dbReference type="PROSITE" id="PS51195"/>
    </source>
</evidence>
<dbReference type="InterPro" id="IPR014014">
    <property type="entry name" value="RNA_helicase_DEAD_Q_motif"/>
</dbReference>
<dbReference type="GO" id="GO:0016887">
    <property type="term" value="F:ATP hydrolysis activity"/>
    <property type="evidence" value="ECO:0007669"/>
    <property type="project" value="RHEA"/>
</dbReference>
<dbReference type="FunFam" id="3.40.50.300:FF:000312">
    <property type="entry name" value="ATP-dependent RNA helicase RhlB"/>
    <property type="match status" value="1"/>
</dbReference>
<comment type="subunit">
    <text evidence="7">Component of the RNA degradosome, which is a multiprotein complex involved in RNA processing and mRNA degradation.</text>
</comment>
<accession>U3BII1</accession>
<dbReference type="PROSITE" id="PS00039">
    <property type="entry name" value="DEAD_ATP_HELICASE"/>
    <property type="match status" value="1"/>
</dbReference>
<comment type="catalytic activity">
    <reaction evidence="7">
        <text>ATP + H2O = ADP + phosphate + H(+)</text>
        <dbReference type="Rhea" id="RHEA:13065"/>
        <dbReference type="ChEBI" id="CHEBI:15377"/>
        <dbReference type="ChEBI" id="CHEBI:15378"/>
        <dbReference type="ChEBI" id="CHEBI:30616"/>
        <dbReference type="ChEBI" id="CHEBI:43474"/>
        <dbReference type="ChEBI" id="CHEBI:456216"/>
        <dbReference type="EC" id="3.6.4.13"/>
    </reaction>
</comment>
<keyword evidence="4 7" id="KW-0347">Helicase</keyword>
<dbReference type="NCBIfam" id="NF003419">
    <property type="entry name" value="PRK04837.1"/>
    <property type="match status" value="1"/>
</dbReference>
<dbReference type="CDD" id="cd18787">
    <property type="entry name" value="SF2_C_DEAD"/>
    <property type="match status" value="1"/>
</dbReference>
<dbReference type="EMBL" id="BATJ01000030">
    <property type="protein sequence ID" value="GAD69444.1"/>
    <property type="molecule type" value="Genomic_DNA"/>
</dbReference>
<reference evidence="13 14" key="1">
    <citation type="submission" date="2013-09" db="EMBL/GenBank/DDBJ databases">
        <title>Whole genome shotgun sequence of Vibrio proteolyticus NBRC 13287.</title>
        <authorList>
            <person name="Isaki S."/>
            <person name="Hosoyama A."/>
            <person name="Numata M."/>
            <person name="Hashimoto M."/>
            <person name="Hosoyama Y."/>
            <person name="Tsuchikane K."/>
            <person name="Noguchi M."/>
            <person name="Hirakata S."/>
            <person name="Ichikawa N."/>
            <person name="Ohji S."/>
            <person name="Yamazoe A."/>
            <person name="Fujita N."/>
        </authorList>
    </citation>
    <scope>NUCLEOTIDE SEQUENCE [LARGE SCALE GENOMIC DNA]</scope>
    <source>
        <strain evidence="13 14">NBRC 13287</strain>
    </source>
</reference>
<evidence type="ECO:0000256" key="7">
    <source>
        <dbReference type="HAMAP-Rule" id="MF_00661"/>
    </source>
</evidence>
<dbReference type="InterPro" id="IPR044742">
    <property type="entry name" value="DEAD/DEAH_RhlB"/>
</dbReference>
<evidence type="ECO:0000259" key="10">
    <source>
        <dbReference type="PROSITE" id="PS51192"/>
    </source>
</evidence>
<dbReference type="FunFam" id="3.40.50.300:FF:000008">
    <property type="entry name" value="ATP-dependent RNA helicase RhlB"/>
    <property type="match status" value="1"/>
</dbReference>
<evidence type="ECO:0000256" key="6">
    <source>
        <dbReference type="ARBA" id="ARBA00022884"/>
    </source>
</evidence>
<dbReference type="PANTHER" id="PTHR47959">
    <property type="entry name" value="ATP-DEPENDENT RNA HELICASE RHLE-RELATED"/>
    <property type="match status" value="1"/>
</dbReference>
<feature type="domain" description="DEAD-box RNA helicase Q" evidence="12">
    <location>
        <begin position="9"/>
        <end position="37"/>
    </location>
</feature>
<dbReference type="PROSITE" id="PS51194">
    <property type="entry name" value="HELICASE_CTER"/>
    <property type="match status" value="1"/>
</dbReference>
<proteinExistence type="inferred from homology"/>
<dbReference type="GO" id="GO:0006401">
    <property type="term" value="P:RNA catabolic process"/>
    <property type="evidence" value="ECO:0007669"/>
    <property type="project" value="UniProtKB-UniRule"/>
</dbReference>
<feature type="region of interest" description="Disordered" evidence="9">
    <location>
        <begin position="398"/>
        <end position="432"/>
    </location>
</feature>
<feature type="short sequence motif" description="Q motif" evidence="8">
    <location>
        <begin position="9"/>
        <end position="37"/>
    </location>
</feature>
<organism evidence="13 14">
    <name type="scientific">Vibrio proteolyticus NBRC 13287</name>
    <dbReference type="NCBI Taxonomy" id="1219065"/>
    <lineage>
        <taxon>Bacteria</taxon>
        <taxon>Pseudomonadati</taxon>
        <taxon>Pseudomonadota</taxon>
        <taxon>Gammaproteobacteria</taxon>
        <taxon>Vibrionales</taxon>
        <taxon>Vibrionaceae</taxon>
        <taxon>Vibrio</taxon>
    </lineage>
</organism>
<dbReference type="AlphaFoldDB" id="U3BII1"/>
<dbReference type="InterPro" id="IPR023554">
    <property type="entry name" value="RNA_helicase_ATP-dep_RhlB"/>
</dbReference>
<gene>
    <name evidence="7 13" type="primary">rhlB</name>
    <name evidence="13" type="ORF">VPR01S_30_00070</name>
</gene>
<dbReference type="SMART" id="SM00487">
    <property type="entry name" value="DEXDc"/>
    <property type="match status" value="1"/>
</dbReference>
<comment type="similarity">
    <text evidence="7">Belongs to the DEAD box helicase family. RhlB subfamily.</text>
</comment>
<comment type="function">
    <text evidence="7">DEAD-box RNA helicase involved in RNA degradation. Has RNA-dependent ATPase activity and unwinds double-stranded RNA.</text>
</comment>
<name>U3BII1_VIBPR</name>
<dbReference type="Pfam" id="PF00271">
    <property type="entry name" value="Helicase_C"/>
    <property type="match status" value="1"/>
</dbReference>
<dbReference type="PANTHER" id="PTHR47959:SF10">
    <property type="entry name" value="ATP-DEPENDENT RNA HELICASE RHLB"/>
    <property type="match status" value="1"/>
</dbReference>
<keyword evidence="14" id="KW-1185">Reference proteome</keyword>
<dbReference type="Proteomes" id="UP000016570">
    <property type="component" value="Unassembled WGS sequence"/>
</dbReference>
<sequence>MKKTHITEQKFADLGLHAQVVEGLEKKGFEYCTPIQALALPVLLTGQDIAGQAQTGTGKTLAFLTATFHHLLTTPEREGRQPTQPRAIIMAPTRELAIQIYNDAEPLIASTGLKAALAYGGESYDKQLTKLQQGVDILIGTTGRIIDFHKQKVFNLDSIQAVVLDEADRMFDLGFIKDIRFLFRRMPNAKERLNMLFSATLSYRVQELAFEHMNDPQKVESEPQQKTGHRIQEELFYPSNEHKMSLLQTLLEEDWPDRAIVFANTKHKCESIWGHLAADGHRVGLLTGDVPQKKREKVLEQFTQGDLDILVATDVAARGLHIPQVTHVFNFDLPDDCEDYVHRIGRTGRAGASGHSISFACEQYAINLPAIEEYIEHAIPTSEYDPTALLTDLPPAIRMRSSSQQQRRTNTGGSRSRKPQRRPRPPRQQKDS</sequence>
<keyword evidence="6 7" id="KW-0694">RNA-binding</keyword>
<dbReference type="SMART" id="SM00490">
    <property type="entry name" value="HELICc"/>
    <property type="match status" value="1"/>
</dbReference>
<dbReference type="Gene3D" id="3.40.50.300">
    <property type="entry name" value="P-loop containing nucleotide triphosphate hydrolases"/>
    <property type="match status" value="2"/>
</dbReference>
<dbReference type="InterPro" id="IPR014001">
    <property type="entry name" value="Helicase_ATP-bd"/>
</dbReference>
<dbReference type="SUPFAM" id="SSF52540">
    <property type="entry name" value="P-loop containing nucleoside triphosphate hydrolases"/>
    <property type="match status" value="1"/>
</dbReference>
<evidence type="ECO:0000313" key="14">
    <source>
        <dbReference type="Proteomes" id="UP000016570"/>
    </source>
</evidence>
<comment type="caution">
    <text evidence="13">The sequence shown here is derived from an EMBL/GenBank/DDBJ whole genome shotgun (WGS) entry which is preliminary data.</text>
</comment>
<evidence type="ECO:0000313" key="13">
    <source>
        <dbReference type="EMBL" id="GAD69444.1"/>
    </source>
</evidence>
<feature type="compositionally biased region" description="Basic residues" evidence="9">
    <location>
        <begin position="415"/>
        <end position="432"/>
    </location>
</feature>
<dbReference type="Pfam" id="PF00270">
    <property type="entry name" value="DEAD"/>
    <property type="match status" value="1"/>
</dbReference>
<dbReference type="InterPro" id="IPR000629">
    <property type="entry name" value="RNA-helicase_DEAD-box_CS"/>
</dbReference>
<dbReference type="InterPro" id="IPR027417">
    <property type="entry name" value="P-loop_NTPase"/>
</dbReference>
<evidence type="ECO:0000256" key="4">
    <source>
        <dbReference type="ARBA" id="ARBA00022806"/>
    </source>
</evidence>
<evidence type="ECO:0000256" key="3">
    <source>
        <dbReference type="ARBA" id="ARBA00022801"/>
    </source>
</evidence>
<dbReference type="GO" id="GO:0005524">
    <property type="term" value="F:ATP binding"/>
    <property type="evidence" value="ECO:0007669"/>
    <property type="project" value="UniProtKB-UniRule"/>
</dbReference>
<dbReference type="PROSITE" id="PS51192">
    <property type="entry name" value="HELICASE_ATP_BIND_1"/>
    <property type="match status" value="1"/>
</dbReference>
<keyword evidence="5 7" id="KW-0067">ATP-binding</keyword>
<dbReference type="EC" id="3.6.4.13" evidence="7"/>
<evidence type="ECO:0000256" key="9">
    <source>
        <dbReference type="SAM" id="MobiDB-lite"/>
    </source>
</evidence>
<keyword evidence="1 7" id="KW-0963">Cytoplasm</keyword>
<dbReference type="RefSeq" id="WP_021707408.1">
    <property type="nucleotide sequence ID" value="NZ_BATJ01000030.1"/>
</dbReference>
<dbReference type="STRING" id="1219065.VPR01S_30_00070"/>
<evidence type="ECO:0000256" key="1">
    <source>
        <dbReference type="ARBA" id="ARBA00022490"/>
    </source>
</evidence>
<dbReference type="InterPro" id="IPR011545">
    <property type="entry name" value="DEAD/DEAH_box_helicase_dom"/>
</dbReference>